<dbReference type="InterPro" id="IPR000742">
    <property type="entry name" value="EGF"/>
</dbReference>
<dbReference type="Gene3D" id="2.10.25.10">
    <property type="entry name" value="Laminin"/>
    <property type="match status" value="2"/>
</dbReference>
<keyword evidence="4 6" id="KW-1015">Disulfide bond</keyword>
<feature type="domain" description="EGF-like" evidence="8">
    <location>
        <begin position="147"/>
        <end position="183"/>
    </location>
</feature>
<accession>A0A4C1U2Z4</accession>
<evidence type="ECO:0000313" key="9">
    <source>
        <dbReference type="EMBL" id="GBP20649.1"/>
    </source>
</evidence>
<dbReference type="AlphaFoldDB" id="A0A4C1U2Z4"/>
<sequence>MLSFSAALMIVRTGFAGERCEYEFNECESSPCANGGTCTDRVGGFVCACGRGYTGRTCHLKIGQQREIPKYFKTVHTNWSPTFTVSLSYICEQPVTTPAYEIMKTGGYFDGNFLELLRKETVSVNYGLAELSCRRFVCSISQDLCGQVDLCSPNPCPSHRFCIDRGNSYACECPRGFIGEDCSEPARAVSLRFRSHDSMY</sequence>
<dbReference type="CDD" id="cd00054">
    <property type="entry name" value="EGF_CA"/>
    <property type="match status" value="2"/>
</dbReference>
<evidence type="ECO:0000256" key="1">
    <source>
        <dbReference type="ARBA" id="ARBA00022536"/>
    </source>
</evidence>
<dbReference type="FunFam" id="2.10.25.10:FF:000143">
    <property type="entry name" value="Protein crumbs 1"/>
    <property type="match status" value="1"/>
</dbReference>
<name>A0A4C1U2Z4_EUMVA</name>
<feature type="disulfide bond" evidence="6">
    <location>
        <begin position="49"/>
        <end position="58"/>
    </location>
</feature>
<dbReference type="InterPro" id="IPR001881">
    <property type="entry name" value="EGF-like_Ca-bd_dom"/>
</dbReference>
<feature type="signal peptide" evidence="7">
    <location>
        <begin position="1"/>
        <end position="16"/>
    </location>
</feature>
<dbReference type="SMART" id="SM00181">
    <property type="entry name" value="EGF"/>
    <property type="match status" value="2"/>
</dbReference>
<dbReference type="PROSITE" id="PS50026">
    <property type="entry name" value="EGF_3"/>
    <property type="match status" value="2"/>
</dbReference>
<dbReference type="PRINTS" id="PR00010">
    <property type="entry name" value="EGFBLOOD"/>
</dbReference>
<reference evidence="9 10" key="1">
    <citation type="journal article" date="2019" name="Commun. Biol.">
        <title>The bagworm genome reveals a unique fibroin gene that provides high tensile strength.</title>
        <authorList>
            <person name="Kono N."/>
            <person name="Nakamura H."/>
            <person name="Ohtoshi R."/>
            <person name="Tomita M."/>
            <person name="Numata K."/>
            <person name="Arakawa K."/>
        </authorList>
    </citation>
    <scope>NUCLEOTIDE SEQUENCE [LARGE SCALE GENOMIC DNA]</scope>
</reference>
<dbReference type="Proteomes" id="UP000299102">
    <property type="component" value="Unassembled WGS sequence"/>
</dbReference>
<keyword evidence="5" id="KW-0325">Glycoprotein</keyword>
<feature type="disulfide bond" evidence="6">
    <location>
        <begin position="173"/>
        <end position="182"/>
    </location>
</feature>
<dbReference type="EMBL" id="BGZK01000121">
    <property type="protein sequence ID" value="GBP20649.1"/>
    <property type="molecule type" value="Genomic_DNA"/>
</dbReference>
<dbReference type="InterPro" id="IPR051022">
    <property type="entry name" value="Notch_Cell-Fate_Det"/>
</dbReference>
<organism evidence="9 10">
    <name type="scientific">Eumeta variegata</name>
    <name type="common">Bagworm moth</name>
    <name type="synonym">Eumeta japonica</name>
    <dbReference type="NCBI Taxonomy" id="151549"/>
    <lineage>
        <taxon>Eukaryota</taxon>
        <taxon>Metazoa</taxon>
        <taxon>Ecdysozoa</taxon>
        <taxon>Arthropoda</taxon>
        <taxon>Hexapoda</taxon>
        <taxon>Insecta</taxon>
        <taxon>Pterygota</taxon>
        <taxon>Neoptera</taxon>
        <taxon>Endopterygota</taxon>
        <taxon>Lepidoptera</taxon>
        <taxon>Glossata</taxon>
        <taxon>Ditrysia</taxon>
        <taxon>Tineoidea</taxon>
        <taxon>Psychidae</taxon>
        <taxon>Oiketicinae</taxon>
        <taxon>Eumeta</taxon>
    </lineage>
</organism>
<keyword evidence="10" id="KW-1185">Reference proteome</keyword>
<evidence type="ECO:0000259" key="8">
    <source>
        <dbReference type="PROSITE" id="PS50026"/>
    </source>
</evidence>
<dbReference type="SMART" id="SM00179">
    <property type="entry name" value="EGF_CA"/>
    <property type="match status" value="2"/>
</dbReference>
<dbReference type="Pfam" id="PF00008">
    <property type="entry name" value="EGF"/>
    <property type="match status" value="2"/>
</dbReference>
<evidence type="ECO:0000313" key="10">
    <source>
        <dbReference type="Proteomes" id="UP000299102"/>
    </source>
</evidence>
<dbReference type="PROSITE" id="PS01187">
    <property type="entry name" value="EGF_CA"/>
    <property type="match status" value="1"/>
</dbReference>
<dbReference type="GO" id="GO:0005509">
    <property type="term" value="F:calcium ion binding"/>
    <property type="evidence" value="ECO:0007669"/>
    <property type="project" value="InterPro"/>
</dbReference>
<comment type="caution">
    <text evidence="9">The sequence shown here is derived from an EMBL/GenBank/DDBJ whole genome shotgun (WGS) entry which is preliminary data.</text>
</comment>
<dbReference type="PROSITE" id="PS00010">
    <property type="entry name" value="ASX_HYDROXYL"/>
    <property type="match status" value="2"/>
</dbReference>
<dbReference type="InterPro" id="IPR018097">
    <property type="entry name" value="EGF_Ca-bd_CS"/>
</dbReference>
<protein>
    <submittedName>
        <fullName evidence="9">Neurogenic locus notch homolog protein 1</fullName>
    </submittedName>
</protein>
<evidence type="ECO:0000256" key="2">
    <source>
        <dbReference type="ARBA" id="ARBA00022729"/>
    </source>
</evidence>
<gene>
    <name evidence="9" type="primary">notch1</name>
    <name evidence="9" type="ORF">EVAR_16521_1</name>
</gene>
<evidence type="ECO:0000256" key="5">
    <source>
        <dbReference type="ARBA" id="ARBA00023180"/>
    </source>
</evidence>
<dbReference type="PANTHER" id="PTHR24049">
    <property type="entry name" value="CRUMBS FAMILY MEMBER"/>
    <property type="match status" value="1"/>
</dbReference>
<dbReference type="PANTHER" id="PTHR24049:SF35">
    <property type="entry name" value="EGF-LIKE DOMAIN-CONTAINING PROTEIN"/>
    <property type="match status" value="1"/>
</dbReference>
<comment type="caution">
    <text evidence="6">Lacks conserved residue(s) required for the propagation of feature annotation.</text>
</comment>
<evidence type="ECO:0000256" key="3">
    <source>
        <dbReference type="ARBA" id="ARBA00022737"/>
    </source>
</evidence>
<keyword evidence="1 6" id="KW-0245">EGF-like domain</keyword>
<dbReference type="InterPro" id="IPR000152">
    <property type="entry name" value="EGF-type_Asp/Asn_hydroxyl_site"/>
</dbReference>
<dbReference type="OrthoDB" id="283575at2759"/>
<evidence type="ECO:0000256" key="7">
    <source>
        <dbReference type="SAM" id="SignalP"/>
    </source>
</evidence>
<dbReference type="FunFam" id="2.10.25.10:FF:000066">
    <property type="entry name" value="FAT atypical cadherin 4"/>
    <property type="match status" value="1"/>
</dbReference>
<keyword evidence="2 7" id="KW-0732">Signal</keyword>
<keyword evidence="3" id="KW-0677">Repeat</keyword>
<feature type="chain" id="PRO_5020028017" evidence="7">
    <location>
        <begin position="17"/>
        <end position="200"/>
    </location>
</feature>
<dbReference type="STRING" id="151549.A0A4C1U2Z4"/>
<dbReference type="PROSITE" id="PS00022">
    <property type="entry name" value="EGF_1"/>
    <property type="match status" value="2"/>
</dbReference>
<dbReference type="PROSITE" id="PS01186">
    <property type="entry name" value="EGF_2"/>
    <property type="match status" value="2"/>
</dbReference>
<proteinExistence type="predicted"/>
<dbReference type="SUPFAM" id="SSF57196">
    <property type="entry name" value="EGF/Laminin"/>
    <property type="match status" value="2"/>
</dbReference>
<feature type="domain" description="EGF-like" evidence="8">
    <location>
        <begin position="23"/>
        <end position="59"/>
    </location>
</feature>
<evidence type="ECO:0000256" key="4">
    <source>
        <dbReference type="ARBA" id="ARBA00023157"/>
    </source>
</evidence>
<evidence type="ECO:0000256" key="6">
    <source>
        <dbReference type="PROSITE-ProRule" id="PRU00076"/>
    </source>
</evidence>